<dbReference type="InterPro" id="IPR025542">
    <property type="entry name" value="YacH"/>
</dbReference>
<comment type="caution">
    <text evidence="2">The sequence shown here is derived from an EMBL/GenBank/DDBJ whole genome shotgun (WGS) entry which is preliminary data.</text>
</comment>
<dbReference type="SUPFAM" id="SSF46600">
    <property type="entry name" value="C-terminal UvrC-binding domain of UvrB"/>
    <property type="match status" value="1"/>
</dbReference>
<evidence type="ECO:0000313" key="2">
    <source>
        <dbReference type="EMBL" id="MFD1738252.1"/>
    </source>
</evidence>
<proteinExistence type="predicted"/>
<dbReference type="InterPro" id="IPR001943">
    <property type="entry name" value="UVR_dom"/>
</dbReference>
<dbReference type="PROSITE" id="PS50151">
    <property type="entry name" value="UVR"/>
    <property type="match status" value="1"/>
</dbReference>
<sequence>MICQECQQRPATLHFTKILNGEKTEIHICDHCAKENGELSMFSGGSGFSFNHLLAGLLNMEQSLKDKAPSTFPKNEVIHCDRCQLTFQQFVKSGRFGCGNCYRAFQDQLDPVLRRLHSGNTTHAGKIPRRIGGSIHVKQQIKQLRSELNELITKEEFESAARVRDQIRELENTLSANREGEK</sequence>
<dbReference type="EMBL" id="JBHUEM010000041">
    <property type="protein sequence ID" value="MFD1738252.1"/>
    <property type="molecule type" value="Genomic_DNA"/>
</dbReference>
<dbReference type="InterPro" id="IPR036876">
    <property type="entry name" value="UVR_dom_sf"/>
</dbReference>
<dbReference type="Proteomes" id="UP001597214">
    <property type="component" value="Unassembled WGS sequence"/>
</dbReference>
<evidence type="ECO:0000259" key="1">
    <source>
        <dbReference type="PROSITE" id="PS50151"/>
    </source>
</evidence>
<reference evidence="3" key="1">
    <citation type="journal article" date="2019" name="Int. J. Syst. Evol. Microbiol.">
        <title>The Global Catalogue of Microorganisms (GCM) 10K type strain sequencing project: providing services to taxonomists for standard genome sequencing and annotation.</title>
        <authorList>
            <consortium name="The Broad Institute Genomics Platform"/>
            <consortium name="The Broad Institute Genome Sequencing Center for Infectious Disease"/>
            <person name="Wu L."/>
            <person name="Ma J."/>
        </authorList>
    </citation>
    <scope>NUCLEOTIDE SEQUENCE [LARGE SCALE GENOMIC DNA]</scope>
    <source>
        <strain evidence="3">CCUG 49339</strain>
    </source>
</reference>
<accession>A0ABW4LUX7</accession>
<keyword evidence="3" id="KW-1185">Reference proteome</keyword>
<organism evidence="2 3">
    <name type="scientific">Bacillus salitolerans</name>
    <dbReference type="NCBI Taxonomy" id="1437434"/>
    <lineage>
        <taxon>Bacteria</taxon>
        <taxon>Bacillati</taxon>
        <taxon>Bacillota</taxon>
        <taxon>Bacilli</taxon>
        <taxon>Bacillales</taxon>
        <taxon>Bacillaceae</taxon>
        <taxon>Bacillus</taxon>
    </lineage>
</organism>
<name>A0ABW4LUX7_9BACI</name>
<evidence type="ECO:0000313" key="3">
    <source>
        <dbReference type="Proteomes" id="UP001597214"/>
    </source>
</evidence>
<dbReference type="Pfam" id="PF02151">
    <property type="entry name" value="UVR"/>
    <property type="match status" value="1"/>
</dbReference>
<dbReference type="PIRSF" id="PIRSF015034">
    <property type="entry name" value="YacH"/>
    <property type="match status" value="1"/>
</dbReference>
<feature type="domain" description="UVR" evidence="1">
    <location>
        <begin position="138"/>
        <end position="173"/>
    </location>
</feature>
<protein>
    <submittedName>
        <fullName evidence="2">UvrB/UvrC motif-containing protein</fullName>
    </submittedName>
</protein>
<dbReference type="PANTHER" id="PTHR38430">
    <property type="entry name" value="PROTEIN-ARGININE KINASE ACTIVATOR PROTEIN"/>
    <property type="match status" value="1"/>
</dbReference>
<dbReference type="RefSeq" id="WP_377929467.1">
    <property type="nucleotide sequence ID" value="NZ_JBHUEM010000041.1"/>
</dbReference>
<dbReference type="Gene3D" id="4.10.860.10">
    <property type="entry name" value="UVR domain"/>
    <property type="match status" value="1"/>
</dbReference>
<dbReference type="PANTHER" id="PTHR38430:SF1">
    <property type="entry name" value="PROTEIN-ARGININE KINASE ACTIVATOR PROTEIN"/>
    <property type="match status" value="1"/>
</dbReference>
<gene>
    <name evidence="2" type="ORF">ACFSCX_17150</name>
</gene>